<dbReference type="AlphaFoldDB" id="A0A941D8H5"/>
<dbReference type="InterPro" id="IPR036291">
    <property type="entry name" value="NAD(P)-bd_dom_sf"/>
</dbReference>
<evidence type="ECO:0000256" key="1">
    <source>
        <dbReference type="ARBA" id="ARBA00006484"/>
    </source>
</evidence>
<evidence type="ECO:0000313" key="4">
    <source>
        <dbReference type="EMBL" id="MBR7741852.1"/>
    </source>
</evidence>
<comment type="similarity">
    <text evidence="1">Belongs to the short-chain dehydrogenases/reductases (SDR) family.</text>
</comment>
<evidence type="ECO:0000256" key="3">
    <source>
        <dbReference type="SAM" id="MobiDB-lite"/>
    </source>
</evidence>
<proteinExistence type="inferred from homology"/>
<dbReference type="InterPro" id="IPR002347">
    <property type="entry name" value="SDR_fam"/>
</dbReference>
<dbReference type="SUPFAM" id="SSF51735">
    <property type="entry name" value="NAD(P)-binding Rossmann-fold domains"/>
    <property type="match status" value="1"/>
</dbReference>
<feature type="region of interest" description="Disordered" evidence="3">
    <location>
        <begin position="172"/>
        <end position="198"/>
    </location>
</feature>
<keyword evidence="2" id="KW-0560">Oxidoreductase</keyword>
<comment type="caution">
    <text evidence="4">The sequence shown here is derived from an EMBL/GenBank/DDBJ whole genome shotgun (WGS) entry which is preliminary data.</text>
</comment>
<organism evidence="4 5">
    <name type="scientific">Phycicoccus avicenniae</name>
    <dbReference type="NCBI Taxonomy" id="2828860"/>
    <lineage>
        <taxon>Bacteria</taxon>
        <taxon>Bacillati</taxon>
        <taxon>Actinomycetota</taxon>
        <taxon>Actinomycetes</taxon>
        <taxon>Micrococcales</taxon>
        <taxon>Intrasporangiaceae</taxon>
        <taxon>Phycicoccus</taxon>
    </lineage>
</organism>
<keyword evidence="5" id="KW-1185">Reference proteome</keyword>
<accession>A0A941D8H5</accession>
<dbReference type="Gene3D" id="3.40.50.720">
    <property type="entry name" value="NAD(P)-binding Rossmann-like Domain"/>
    <property type="match status" value="1"/>
</dbReference>
<dbReference type="RefSeq" id="WP_211601013.1">
    <property type="nucleotide sequence ID" value="NZ_JAGSNF010000001.1"/>
</dbReference>
<feature type="compositionally biased region" description="Low complexity" evidence="3">
    <location>
        <begin position="175"/>
        <end position="189"/>
    </location>
</feature>
<dbReference type="GO" id="GO:0016491">
    <property type="term" value="F:oxidoreductase activity"/>
    <property type="evidence" value="ECO:0007669"/>
    <property type="project" value="UniProtKB-KW"/>
</dbReference>
<dbReference type="PANTHER" id="PTHR24320:SF148">
    <property type="entry name" value="NAD(P)-BINDING ROSSMANN-FOLD SUPERFAMILY PROTEIN"/>
    <property type="match status" value="1"/>
</dbReference>
<sequence>MPGPRLLTTEFDGSATASEVVAGHDLSGLRAVVTGGAGGIGLATTWALASAGADVTMAVRALDAGRTAAAAVDADVPGPVRAVHLDLADLGSVARFVAAWEGPLHLLVNNAGVVTSGLERTREGWELQFVVNYLGHFALTTGLHDALRRGSAERDGSRIVNLSSTALMRADVDWTTRTSGPGRTTRRSPMPGPRPPPP</sequence>
<evidence type="ECO:0000256" key="2">
    <source>
        <dbReference type="ARBA" id="ARBA00023002"/>
    </source>
</evidence>
<dbReference type="EMBL" id="JAGSNF010000001">
    <property type="protein sequence ID" value="MBR7741852.1"/>
    <property type="molecule type" value="Genomic_DNA"/>
</dbReference>
<reference evidence="4" key="1">
    <citation type="submission" date="2021-04" db="EMBL/GenBank/DDBJ databases">
        <title>Phycicoccus avicenniae sp. nov., a novel endophytic actinomycetes isolated from branch of Avicennia mariana.</title>
        <authorList>
            <person name="Tuo L."/>
        </authorList>
    </citation>
    <scope>NUCLEOTIDE SEQUENCE</scope>
    <source>
        <strain evidence="4">BSK3Z-2</strain>
    </source>
</reference>
<name>A0A941D8H5_9MICO</name>
<dbReference type="PANTHER" id="PTHR24320">
    <property type="entry name" value="RETINOL DEHYDROGENASE"/>
    <property type="match status" value="1"/>
</dbReference>
<protein>
    <submittedName>
        <fullName evidence="4">SDR family NAD(P)-dependent oxidoreductase</fullName>
    </submittedName>
</protein>
<gene>
    <name evidence="4" type="ORF">KC207_00910</name>
</gene>
<dbReference type="Proteomes" id="UP000677016">
    <property type="component" value="Unassembled WGS sequence"/>
</dbReference>
<dbReference type="Pfam" id="PF00106">
    <property type="entry name" value="adh_short"/>
    <property type="match status" value="1"/>
</dbReference>
<evidence type="ECO:0000313" key="5">
    <source>
        <dbReference type="Proteomes" id="UP000677016"/>
    </source>
</evidence>
<dbReference type="PRINTS" id="PR00081">
    <property type="entry name" value="GDHRDH"/>
</dbReference>